<accession>A0AA45CQQ1</accession>
<evidence type="ECO:0000259" key="1">
    <source>
        <dbReference type="Pfam" id="PF01636"/>
    </source>
</evidence>
<protein>
    <recommendedName>
        <fullName evidence="1">Aminoglycoside phosphotransferase domain-containing protein</fullName>
    </recommendedName>
</protein>
<sequence>MAMRRKILTYSNKVVIKEKSISKYFSKSESFQNEYLANQYVAPLGISPRMIGFDDVSLKVEYEKINGIELSKMKSFISEKKFIKEIVKIFSSLYTISTPDNVGYLFENNLNKFDDYVEKKFYKRLRTITIFDDIQKSNIIEYFEKNKSILKELSDSKRVFLHYDLKPSNIFVVNDGIRIIDFDKSSIGSPYMDLSKFYWRTLNFNEPAIKEIFKELDIYLDFEIINFFTILHMLGSLSFYNTLHGEIKKQFHRYAKESYKFITMTIR</sequence>
<name>A0AA45CQQ1_STRSL</name>
<dbReference type="Pfam" id="PF01636">
    <property type="entry name" value="APH"/>
    <property type="match status" value="1"/>
</dbReference>
<dbReference type="EMBL" id="NSIW01000023">
    <property type="protein sequence ID" value="PZD55330.1"/>
    <property type="molecule type" value="Genomic_DNA"/>
</dbReference>
<gene>
    <name evidence="2" type="ORF">CKU37_11280</name>
</gene>
<dbReference type="SUPFAM" id="SSF56112">
    <property type="entry name" value="Protein kinase-like (PK-like)"/>
    <property type="match status" value="1"/>
</dbReference>
<dbReference type="InterPro" id="IPR002575">
    <property type="entry name" value="Aminoglycoside_PTrfase"/>
</dbReference>
<dbReference type="GO" id="GO:0004672">
    <property type="term" value="F:protein kinase activity"/>
    <property type="evidence" value="ECO:0007669"/>
    <property type="project" value="InterPro"/>
</dbReference>
<feature type="domain" description="Aminoglycoside phosphotransferase" evidence="1">
    <location>
        <begin position="139"/>
        <end position="200"/>
    </location>
</feature>
<comment type="caution">
    <text evidence="2">The sequence shown here is derived from an EMBL/GenBank/DDBJ whole genome shotgun (WGS) entry which is preliminary data.</text>
</comment>
<proteinExistence type="predicted"/>
<dbReference type="InterPro" id="IPR051678">
    <property type="entry name" value="AGP_Transferase"/>
</dbReference>
<dbReference type="PROSITE" id="PS00108">
    <property type="entry name" value="PROTEIN_KINASE_ST"/>
    <property type="match status" value="1"/>
</dbReference>
<evidence type="ECO:0000313" key="3">
    <source>
        <dbReference type="Proteomes" id="UP000248776"/>
    </source>
</evidence>
<dbReference type="PANTHER" id="PTHR21310">
    <property type="entry name" value="AMINOGLYCOSIDE PHOSPHOTRANSFERASE-RELATED-RELATED"/>
    <property type="match status" value="1"/>
</dbReference>
<dbReference type="Proteomes" id="UP000248776">
    <property type="component" value="Unassembled WGS sequence"/>
</dbReference>
<dbReference type="Gene3D" id="3.90.1200.10">
    <property type="match status" value="1"/>
</dbReference>
<reference evidence="2 3" key="1">
    <citation type="submission" date="2017-08" db="EMBL/GenBank/DDBJ databases">
        <title>Streptococcus salivarius strain HS0302 Genome.</title>
        <authorList>
            <person name="Smith J."/>
            <person name="Deng P."/>
            <person name="Geng M."/>
        </authorList>
    </citation>
    <scope>NUCLEOTIDE SEQUENCE [LARGE SCALE GENOMIC DNA]</scope>
    <source>
        <strain evidence="2 3">HS0302</strain>
    </source>
</reference>
<dbReference type="InterPro" id="IPR011009">
    <property type="entry name" value="Kinase-like_dom_sf"/>
</dbReference>
<dbReference type="InterPro" id="IPR008271">
    <property type="entry name" value="Ser/Thr_kinase_AS"/>
</dbReference>
<dbReference type="AlphaFoldDB" id="A0AA45CQQ1"/>
<evidence type="ECO:0000313" key="2">
    <source>
        <dbReference type="EMBL" id="PZD55330.1"/>
    </source>
</evidence>
<organism evidence="2 3">
    <name type="scientific">Streptococcus salivarius</name>
    <dbReference type="NCBI Taxonomy" id="1304"/>
    <lineage>
        <taxon>Bacteria</taxon>
        <taxon>Bacillati</taxon>
        <taxon>Bacillota</taxon>
        <taxon>Bacilli</taxon>
        <taxon>Lactobacillales</taxon>
        <taxon>Streptococcaceae</taxon>
        <taxon>Streptococcus</taxon>
    </lineage>
</organism>